<dbReference type="EC" id="3.5.1.28" evidence="3"/>
<sequence>MRLAVSFAAIAAALALVSCSTSASAQRPVRTQQPRAAYPVRVAPTRPAAMPASPYVPPRATALRRDAQFEPVTVLGSRFGLSFSWLDAEHRRFALQNRTQRLEFELDSRECEICGLRVFLGEPVRLVRGVPALSRTDLDLFVTPIVRPGYGAPRLRAVHTIVIDPGHGGRDTGKVNSRLHLMEKTLTLDTAKRVKRLLEASGFRVVLTRTSDRYVGLADRPEVAERCHADLFVSIHFNSVVTGADRVTGVETFTMTPQGQLSTDGESDQFTNIYNPGNANDYWNTVLGACLHRSVLGELRTPDRGLKRGRLAVLRLAQCPATLIESGYLSNDTEARRLALPQVRERIAEAIVNGIKAYAADVEAVRRR</sequence>
<dbReference type="Pfam" id="PF01520">
    <property type="entry name" value="Amidase_3"/>
    <property type="match status" value="1"/>
</dbReference>
<dbReference type="InterPro" id="IPR002508">
    <property type="entry name" value="MurNAc-LAA_cat"/>
</dbReference>
<dbReference type="AlphaFoldDB" id="A0A1J5TCH2"/>
<evidence type="ECO:0000313" key="3">
    <source>
        <dbReference type="EMBL" id="OIR18618.1"/>
    </source>
</evidence>
<dbReference type="GO" id="GO:0008745">
    <property type="term" value="F:N-acetylmuramoyl-L-alanine amidase activity"/>
    <property type="evidence" value="ECO:0007669"/>
    <property type="project" value="UniProtKB-EC"/>
</dbReference>
<evidence type="ECO:0000259" key="2">
    <source>
        <dbReference type="SMART" id="SM00646"/>
    </source>
</evidence>
<dbReference type="Gene3D" id="3.40.630.40">
    <property type="entry name" value="Zn-dependent exopeptidases"/>
    <property type="match status" value="1"/>
</dbReference>
<dbReference type="SUPFAM" id="SSF53187">
    <property type="entry name" value="Zn-dependent exopeptidases"/>
    <property type="match status" value="1"/>
</dbReference>
<dbReference type="PANTHER" id="PTHR30404">
    <property type="entry name" value="N-ACETYLMURAMOYL-L-ALANINE AMIDASE"/>
    <property type="match status" value="1"/>
</dbReference>
<dbReference type="CDD" id="cd02696">
    <property type="entry name" value="MurNAc-LAA"/>
    <property type="match status" value="1"/>
</dbReference>
<reference evidence="3" key="1">
    <citation type="submission" date="2016-10" db="EMBL/GenBank/DDBJ databases">
        <title>Sequence of Gallionella enrichment culture.</title>
        <authorList>
            <person name="Poehlein A."/>
            <person name="Muehling M."/>
            <person name="Daniel R."/>
        </authorList>
    </citation>
    <scope>NUCLEOTIDE SEQUENCE</scope>
</reference>
<dbReference type="GO" id="GO:0030288">
    <property type="term" value="C:outer membrane-bounded periplasmic space"/>
    <property type="evidence" value="ECO:0007669"/>
    <property type="project" value="TreeGrafter"/>
</dbReference>
<gene>
    <name evidence="3" type="primary">lytC_1</name>
    <name evidence="3" type="ORF">GALL_09560</name>
</gene>
<evidence type="ECO:0000256" key="1">
    <source>
        <dbReference type="ARBA" id="ARBA00022801"/>
    </source>
</evidence>
<keyword evidence="1 3" id="KW-0378">Hydrolase</keyword>
<dbReference type="SMART" id="SM00646">
    <property type="entry name" value="Ami_3"/>
    <property type="match status" value="1"/>
</dbReference>
<dbReference type="EMBL" id="MLJW01000002">
    <property type="protein sequence ID" value="OIR18618.1"/>
    <property type="molecule type" value="Genomic_DNA"/>
</dbReference>
<protein>
    <submittedName>
        <fullName evidence="3">N-acetylmuramoyl-L-alanine amidase LytC</fullName>
        <ecNumber evidence="3">3.5.1.28</ecNumber>
    </submittedName>
</protein>
<dbReference type="PROSITE" id="PS51257">
    <property type="entry name" value="PROKAR_LIPOPROTEIN"/>
    <property type="match status" value="1"/>
</dbReference>
<dbReference type="GO" id="GO:0009253">
    <property type="term" value="P:peptidoglycan catabolic process"/>
    <property type="evidence" value="ECO:0007669"/>
    <property type="project" value="InterPro"/>
</dbReference>
<accession>A0A1J5TCH2</accession>
<proteinExistence type="predicted"/>
<dbReference type="InterPro" id="IPR050695">
    <property type="entry name" value="N-acetylmuramoyl_amidase_3"/>
</dbReference>
<feature type="domain" description="MurNAc-LAA" evidence="2">
    <location>
        <begin position="221"/>
        <end position="356"/>
    </location>
</feature>
<name>A0A1J5TCH2_9ZZZZ</name>
<organism evidence="3">
    <name type="scientific">mine drainage metagenome</name>
    <dbReference type="NCBI Taxonomy" id="410659"/>
    <lineage>
        <taxon>unclassified sequences</taxon>
        <taxon>metagenomes</taxon>
        <taxon>ecological metagenomes</taxon>
    </lineage>
</organism>
<comment type="caution">
    <text evidence="3">The sequence shown here is derived from an EMBL/GenBank/DDBJ whole genome shotgun (WGS) entry which is preliminary data.</text>
</comment>
<dbReference type="PANTHER" id="PTHR30404:SF0">
    <property type="entry name" value="N-ACETYLMURAMOYL-L-ALANINE AMIDASE AMIC"/>
    <property type="match status" value="1"/>
</dbReference>